<dbReference type="Gene3D" id="3.90.76.10">
    <property type="entry name" value="Dipeptide-binding Protein, Domain 1"/>
    <property type="match status" value="1"/>
</dbReference>
<dbReference type="GO" id="GO:1904680">
    <property type="term" value="F:peptide transmembrane transporter activity"/>
    <property type="evidence" value="ECO:0007669"/>
    <property type="project" value="TreeGrafter"/>
</dbReference>
<evidence type="ECO:0000256" key="2">
    <source>
        <dbReference type="ARBA" id="ARBA00005695"/>
    </source>
</evidence>
<proteinExistence type="inferred from homology"/>
<dbReference type="SUPFAM" id="SSF53850">
    <property type="entry name" value="Periplasmic binding protein-like II"/>
    <property type="match status" value="1"/>
</dbReference>
<dbReference type="Pfam" id="PF00496">
    <property type="entry name" value="SBP_bac_5"/>
    <property type="match status" value="1"/>
</dbReference>
<dbReference type="Gene3D" id="3.10.105.10">
    <property type="entry name" value="Dipeptide-binding Protein, Domain 3"/>
    <property type="match status" value="1"/>
</dbReference>
<organism evidence="6 7">
    <name type="scientific">Aquamicrobium defluvii</name>
    <dbReference type="NCBI Taxonomy" id="69279"/>
    <lineage>
        <taxon>Bacteria</taxon>
        <taxon>Pseudomonadati</taxon>
        <taxon>Pseudomonadota</taxon>
        <taxon>Alphaproteobacteria</taxon>
        <taxon>Hyphomicrobiales</taxon>
        <taxon>Phyllobacteriaceae</taxon>
        <taxon>Aquamicrobium</taxon>
    </lineage>
</organism>
<comment type="subcellular location">
    <subcellularLocation>
        <location evidence="1">Periplasm</location>
    </subcellularLocation>
</comment>
<dbReference type="InterPro" id="IPR039424">
    <property type="entry name" value="SBP_5"/>
</dbReference>
<evidence type="ECO:0000313" key="6">
    <source>
        <dbReference type="EMBL" id="TDR35214.1"/>
    </source>
</evidence>
<evidence type="ECO:0000313" key="7">
    <source>
        <dbReference type="Proteomes" id="UP000294958"/>
    </source>
</evidence>
<evidence type="ECO:0000259" key="5">
    <source>
        <dbReference type="Pfam" id="PF00496"/>
    </source>
</evidence>
<feature type="domain" description="Solute-binding protein family 5" evidence="5">
    <location>
        <begin position="47"/>
        <end position="351"/>
    </location>
</feature>
<dbReference type="EMBL" id="SNZF01000010">
    <property type="protein sequence ID" value="TDR35214.1"/>
    <property type="molecule type" value="Genomic_DNA"/>
</dbReference>
<protein>
    <submittedName>
        <fullName evidence="6">Peptide/nickel transport system substrate-binding protein</fullName>
    </submittedName>
</protein>
<keyword evidence="3" id="KW-0813">Transport</keyword>
<accession>A0A4R6YFX4</accession>
<dbReference type="AlphaFoldDB" id="A0A4R6YFX4"/>
<comment type="caution">
    <text evidence="6">The sequence shown here is derived from an EMBL/GenBank/DDBJ whole genome shotgun (WGS) entry which is preliminary data.</text>
</comment>
<dbReference type="PANTHER" id="PTHR30290">
    <property type="entry name" value="PERIPLASMIC BINDING COMPONENT OF ABC TRANSPORTER"/>
    <property type="match status" value="1"/>
</dbReference>
<reference evidence="6 7" key="1">
    <citation type="submission" date="2019-03" db="EMBL/GenBank/DDBJ databases">
        <title>Genomic Encyclopedia of Type Strains, Phase IV (KMG-IV): sequencing the most valuable type-strain genomes for metagenomic binning, comparative biology and taxonomic classification.</title>
        <authorList>
            <person name="Goeker M."/>
        </authorList>
    </citation>
    <scope>NUCLEOTIDE SEQUENCE [LARGE SCALE GENOMIC DNA]</scope>
    <source>
        <strain evidence="6 7">DSM 11603</strain>
    </source>
</reference>
<dbReference type="GO" id="GO:0015833">
    <property type="term" value="P:peptide transport"/>
    <property type="evidence" value="ECO:0007669"/>
    <property type="project" value="TreeGrafter"/>
</dbReference>
<dbReference type="RefSeq" id="WP_084496520.1">
    <property type="nucleotide sequence ID" value="NZ_KK073891.1"/>
</dbReference>
<comment type="similarity">
    <text evidence="2">Belongs to the bacterial solute-binding protein 5 family.</text>
</comment>
<evidence type="ECO:0000256" key="4">
    <source>
        <dbReference type="ARBA" id="ARBA00022729"/>
    </source>
</evidence>
<dbReference type="GO" id="GO:0043190">
    <property type="term" value="C:ATP-binding cassette (ABC) transporter complex"/>
    <property type="evidence" value="ECO:0007669"/>
    <property type="project" value="InterPro"/>
</dbReference>
<evidence type="ECO:0000256" key="1">
    <source>
        <dbReference type="ARBA" id="ARBA00004418"/>
    </source>
</evidence>
<keyword evidence="7" id="KW-1185">Reference proteome</keyword>
<dbReference type="Gene3D" id="3.40.190.10">
    <property type="entry name" value="Periplasmic binding protein-like II"/>
    <property type="match status" value="1"/>
</dbReference>
<keyword evidence="4" id="KW-0732">Signal</keyword>
<dbReference type="GO" id="GO:0030288">
    <property type="term" value="C:outer membrane-bounded periplasmic space"/>
    <property type="evidence" value="ECO:0007669"/>
    <property type="project" value="UniProtKB-ARBA"/>
</dbReference>
<dbReference type="Proteomes" id="UP000294958">
    <property type="component" value="Unassembled WGS sequence"/>
</dbReference>
<dbReference type="OrthoDB" id="9803988at2"/>
<dbReference type="PANTHER" id="PTHR30290:SF10">
    <property type="entry name" value="PERIPLASMIC OLIGOPEPTIDE-BINDING PROTEIN-RELATED"/>
    <property type="match status" value="1"/>
</dbReference>
<dbReference type="InterPro" id="IPR030678">
    <property type="entry name" value="Peptide/Ni-bd"/>
</dbReference>
<name>A0A4R6YFX4_9HYPH</name>
<dbReference type="InterPro" id="IPR000914">
    <property type="entry name" value="SBP_5_dom"/>
</dbReference>
<sequence length="470" mass="52015">MKTARVLMKHETISFDPNCYNSDSSVGTVILKMVCQGLLKIDHQGQLAPDLATSWTASEDQRVFTFEIDRNATFHSGRPCDAEIVAWNFKRLFSGTADSLLATDYAGLESVRATGRHTVEFRFDAPNTPFLRNLAWRTHIIDDCADQPVGTGPFRLTDWVRNSHMTLETARGDRRWDEVSIDRVDVRFAASAEERIEVIERGAADVVESVPAGAAASLESRGLLHSEAVPSLQKSALCFNCAAPPFDDPRMRQAVVHAINRERLVAATIGPQGRIVDGIIPFGEPWACELEPITYDLQKARALMREAGYGEGLTIRGASTNVAPMPKLAQLVAEDLEVIGIKLETAVYSDPPWWPYVYLMAPWNVAFQGSPARPHIDTYLGREFRTGGAFNAGRYSNPALDRIIDEARRTPDPVAQASLYADAQRIIRQDLPVYILFASNVLVGWRPGVEGFAPHPMGVLDLTKVRLGEQ</sequence>
<dbReference type="CDD" id="cd00995">
    <property type="entry name" value="PBP2_NikA_DppA_OppA_like"/>
    <property type="match status" value="1"/>
</dbReference>
<dbReference type="PIRSF" id="PIRSF002741">
    <property type="entry name" value="MppA"/>
    <property type="match status" value="1"/>
</dbReference>
<evidence type="ECO:0000256" key="3">
    <source>
        <dbReference type="ARBA" id="ARBA00022448"/>
    </source>
</evidence>
<gene>
    <name evidence="6" type="ORF">DES43_11020</name>
</gene>